<comment type="subcellular location">
    <subcellularLocation>
        <location evidence="1 7">Cell membrane</location>
        <topology evidence="1 7">Multi-pass membrane protein</topology>
    </subcellularLocation>
</comment>
<dbReference type="InterPro" id="IPR035906">
    <property type="entry name" value="MetI-like_sf"/>
</dbReference>
<keyword evidence="5 7" id="KW-1133">Transmembrane helix</keyword>
<comment type="similarity">
    <text evidence="7">Belongs to the binding-protein-dependent transport system permease family.</text>
</comment>
<dbReference type="Pfam" id="PF00528">
    <property type="entry name" value="BPD_transp_1"/>
    <property type="match status" value="1"/>
</dbReference>
<dbReference type="PANTHER" id="PTHR30151">
    <property type="entry name" value="ALKANE SULFONATE ABC TRANSPORTER-RELATED, MEMBRANE SUBUNIT"/>
    <property type="match status" value="1"/>
</dbReference>
<evidence type="ECO:0000256" key="3">
    <source>
        <dbReference type="ARBA" id="ARBA00022475"/>
    </source>
</evidence>
<keyword evidence="3" id="KW-1003">Cell membrane</keyword>
<proteinExistence type="inferred from homology"/>
<evidence type="ECO:0000256" key="1">
    <source>
        <dbReference type="ARBA" id="ARBA00004651"/>
    </source>
</evidence>
<dbReference type="GO" id="GO:0005886">
    <property type="term" value="C:plasma membrane"/>
    <property type="evidence" value="ECO:0007669"/>
    <property type="project" value="UniProtKB-SubCell"/>
</dbReference>
<name>A0A7G7MEV6_9PSEU</name>
<keyword evidence="10" id="KW-1185">Reference proteome</keyword>
<feature type="domain" description="ABC transmembrane type-1" evidence="8">
    <location>
        <begin position="70"/>
        <end position="250"/>
    </location>
</feature>
<dbReference type="PROSITE" id="PS50928">
    <property type="entry name" value="ABC_TM1"/>
    <property type="match status" value="1"/>
</dbReference>
<dbReference type="GO" id="GO:0055085">
    <property type="term" value="P:transmembrane transport"/>
    <property type="evidence" value="ECO:0007669"/>
    <property type="project" value="InterPro"/>
</dbReference>
<reference evidence="9 10" key="1">
    <citation type="submission" date="2020-08" db="EMBL/GenBank/DDBJ databases">
        <authorList>
            <person name="Mo P."/>
        </authorList>
    </citation>
    <scope>NUCLEOTIDE SEQUENCE [LARGE SCALE GENOMIC DNA]</scope>
    <source>
        <strain evidence="9 10">CGMCC 4.1532</strain>
    </source>
</reference>
<dbReference type="RefSeq" id="WP_185718072.1">
    <property type="nucleotide sequence ID" value="NZ_BAAAWI010000001.1"/>
</dbReference>
<evidence type="ECO:0000256" key="7">
    <source>
        <dbReference type="RuleBase" id="RU363032"/>
    </source>
</evidence>
<feature type="transmembrane region" description="Helical" evidence="7">
    <location>
        <begin position="136"/>
        <end position="159"/>
    </location>
</feature>
<dbReference type="PANTHER" id="PTHR30151:SF0">
    <property type="entry name" value="ABC TRANSPORTER PERMEASE PROTEIN MJ0413-RELATED"/>
    <property type="match status" value="1"/>
</dbReference>
<organism evidence="9 10">
    <name type="scientific">Pseudonocardia petroleophila</name>
    <dbReference type="NCBI Taxonomy" id="37331"/>
    <lineage>
        <taxon>Bacteria</taxon>
        <taxon>Bacillati</taxon>
        <taxon>Actinomycetota</taxon>
        <taxon>Actinomycetes</taxon>
        <taxon>Pseudonocardiales</taxon>
        <taxon>Pseudonocardiaceae</taxon>
        <taxon>Pseudonocardia</taxon>
    </lineage>
</organism>
<evidence type="ECO:0000256" key="5">
    <source>
        <dbReference type="ARBA" id="ARBA00022989"/>
    </source>
</evidence>
<accession>A0A7G7MEV6</accession>
<evidence type="ECO:0000256" key="2">
    <source>
        <dbReference type="ARBA" id="ARBA00022448"/>
    </source>
</evidence>
<feature type="transmembrane region" description="Helical" evidence="7">
    <location>
        <begin position="77"/>
        <end position="98"/>
    </location>
</feature>
<feature type="transmembrane region" description="Helical" evidence="7">
    <location>
        <begin position="180"/>
        <end position="206"/>
    </location>
</feature>
<dbReference type="AlphaFoldDB" id="A0A7G7MEV6"/>
<keyword evidence="4 7" id="KW-0812">Transmembrane</keyword>
<dbReference type="Proteomes" id="UP000515728">
    <property type="component" value="Chromosome"/>
</dbReference>
<feature type="transmembrane region" description="Helical" evidence="7">
    <location>
        <begin position="226"/>
        <end position="246"/>
    </location>
</feature>
<keyword evidence="6 7" id="KW-0472">Membrane</keyword>
<sequence length="264" mass="28133">MTTTTPTRRARPARNGSTVPGWVSAVLPVVLLALWELAGRVGGSVYLPPLSRVLGRFARDWFPDVVVHDLLPSLARFAAGFVLAAAVGIVLGLAIGTFRTLDDYLRPTLEFLRALPAVAILPVAVFVLGLGNAMRIAVIVFGVVFPVLVNATAGARSVRPERVDAARMFGLSRVDIARRVVLPSALPMISAGLRVALPIALIMTVVSELVGGQNGLGFYLTSHQQMFDIPAMFTAVIVLGVLGNLLNAAYSAAEDRVLHWARHA</sequence>
<evidence type="ECO:0000313" key="9">
    <source>
        <dbReference type="EMBL" id="QNG51317.1"/>
    </source>
</evidence>
<dbReference type="InterPro" id="IPR000515">
    <property type="entry name" value="MetI-like"/>
</dbReference>
<dbReference type="KEGG" id="ppel:H6H00_24710"/>
<dbReference type="EMBL" id="CP060131">
    <property type="protein sequence ID" value="QNG51317.1"/>
    <property type="molecule type" value="Genomic_DNA"/>
</dbReference>
<feature type="transmembrane region" description="Helical" evidence="7">
    <location>
        <begin position="110"/>
        <end position="130"/>
    </location>
</feature>
<gene>
    <name evidence="9" type="ORF">H6H00_24710</name>
</gene>
<protein>
    <submittedName>
        <fullName evidence="9">ABC transporter permease</fullName>
    </submittedName>
</protein>
<evidence type="ECO:0000256" key="4">
    <source>
        <dbReference type="ARBA" id="ARBA00022692"/>
    </source>
</evidence>
<feature type="transmembrane region" description="Helical" evidence="7">
    <location>
        <begin position="21"/>
        <end position="38"/>
    </location>
</feature>
<evidence type="ECO:0000259" key="8">
    <source>
        <dbReference type="PROSITE" id="PS50928"/>
    </source>
</evidence>
<keyword evidence="2 7" id="KW-0813">Transport</keyword>
<dbReference type="CDD" id="cd06261">
    <property type="entry name" value="TM_PBP2"/>
    <property type="match status" value="1"/>
</dbReference>
<dbReference type="Gene3D" id="1.10.3720.10">
    <property type="entry name" value="MetI-like"/>
    <property type="match status" value="1"/>
</dbReference>
<evidence type="ECO:0000256" key="6">
    <source>
        <dbReference type="ARBA" id="ARBA00023136"/>
    </source>
</evidence>
<dbReference type="SUPFAM" id="SSF161098">
    <property type="entry name" value="MetI-like"/>
    <property type="match status" value="1"/>
</dbReference>
<evidence type="ECO:0000313" key="10">
    <source>
        <dbReference type="Proteomes" id="UP000515728"/>
    </source>
</evidence>